<evidence type="ECO:0000256" key="3">
    <source>
        <dbReference type="ARBA" id="ARBA00022692"/>
    </source>
</evidence>
<dbReference type="InterPro" id="IPR007599">
    <property type="entry name" value="DER1"/>
</dbReference>
<evidence type="ECO:0000256" key="6">
    <source>
        <dbReference type="ARBA" id="ARBA00023136"/>
    </source>
</evidence>
<evidence type="ECO:0000256" key="5">
    <source>
        <dbReference type="ARBA" id="ARBA00022989"/>
    </source>
</evidence>
<dbReference type="Pfam" id="PF04511">
    <property type="entry name" value="DER1"/>
    <property type="match status" value="1"/>
</dbReference>
<evidence type="ECO:0000256" key="2">
    <source>
        <dbReference type="ARBA" id="ARBA00008917"/>
    </source>
</evidence>
<dbReference type="VEuPathDB" id="AmoebaDB:FDP41_013146"/>
<name>A0A6A5BRI0_NAEFO</name>
<comment type="caution">
    <text evidence="9">The sequence shown here is derived from an EMBL/GenBank/DDBJ whole genome shotgun (WGS) entry which is preliminary data.</text>
</comment>
<feature type="region of interest" description="Disordered" evidence="8">
    <location>
        <begin position="225"/>
        <end position="249"/>
    </location>
</feature>
<feature type="transmembrane region" description="Helical" evidence="7">
    <location>
        <begin position="54"/>
        <end position="81"/>
    </location>
</feature>
<dbReference type="InterPro" id="IPR035952">
    <property type="entry name" value="Rhomboid-like_sf"/>
</dbReference>
<keyword evidence="10" id="KW-1185">Reference proteome</keyword>
<dbReference type="AlphaFoldDB" id="A0A6A5BRI0"/>
<dbReference type="GO" id="GO:0005789">
    <property type="term" value="C:endoplasmic reticulum membrane"/>
    <property type="evidence" value="ECO:0007669"/>
    <property type="project" value="UniProtKB-SubCell"/>
</dbReference>
<comment type="subcellular location">
    <subcellularLocation>
        <location evidence="1 7">Endoplasmic reticulum membrane</location>
        <topology evidence="1 7">Multi-pass membrane protein</topology>
    </subcellularLocation>
</comment>
<comment type="function">
    <text evidence="7">May be involved in the degradation of misfolded endoplasmic reticulum (ER) luminal proteins.</text>
</comment>
<dbReference type="GO" id="GO:0006950">
    <property type="term" value="P:response to stress"/>
    <property type="evidence" value="ECO:0007669"/>
    <property type="project" value="UniProtKB-ARBA"/>
</dbReference>
<evidence type="ECO:0000256" key="4">
    <source>
        <dbReference type="ARBA" id="ARBA00022824"/>
    </source>
</evidence>
<dbReference type="OMA" id="LWRCVTS"/>
<reference evidence="9 10" key="1">
    <citation type="journal article" date="2019" name="Sci. Rep.">
        <title>Nanopore sequencing improves the draft genome of the human pathogenic amoeba Naegleria fowleri.</title>
        <authorList>
            <person name="Liechti N."/>
            <person name="Schurch N."/>
            <person name="Bruggmann R."/>
            <person name="Wittwer M."/>
        </authorList>
    </citation>
    <scope>NUCLEOTIDE SEQUENCE [LARGE SCALE GENOMIC DNA]</scope>
    <source>
        <strain evidence="9 10">ATCC 30894</strain>
    </source>
</reference>
<accession>A0A6A5BRI0</accession>
<dbReference type="RefSeq" id="XP_044565376.1">
    <property type="nucleotide sequence ID" value="XM_044703744.1"/>
</dbReference>
<evidence type="ECO:0000313" key="9">
    <source>
        <dbReference type="EMBL" id="KAF0980663.1"/>
    </source>
</evidence>
<dbReference type="SUPFAM" id="SSF144091">
    <property type="entry name" value="Rhomboid-like"/>
    <property type="match status" value="1"/>
</dbReference>
<organism evidence="9 10">
    <name type="scientific">Naegleria fowleri</name>
    <name type="common">Brain eating amoeba</name>
    <dbReference type="NCBI Taxonomy" id="5763"/>
    <lineage>
        <taxon>Eukaryota</taxon>
        <taxon>Discoba</taxon>
        <taxon>Heterolobosea</taxon>
        <taxon>Tetramitia</taxon>
        <taxon>Eutetramitia</taxon>
        <taxon>Vahlkampfiidae</taxon>
        <taxon>Naegleria</taxon>
    </lineage>
</organism>
<comment type="similarity">
    <text evidence="2 7">Belongs to the derlin family.</text>
</comment>
<evidence type="ECO:0000256" key="1">
    <source>
        <dbReference type="ARBA" id="ARBA00004477"/>
    </source>
</evidence>
<keyword evidence="3 7" id="KW-0812">Transmembrane</keyword>
<evidence type="ECO:0000256" key="8">
    <source>
        <dbReference type="SAM" id="MobiDB-lite"/>
    </source>
</evidence>
<sequence>MTSSFWDLWAGWPFVTKHIGVFAFAMTCAVSFKFISPYYFVLLFDRIFSVDIEFWRLITSSFFFGGFGMSFLFAFLIFIQYSAQLEKDRFDGRVADYIYCIIVGIMAMSVFAYFTSAMLLSSSLMMYLVYIWCNFHPDSNLRLMFVPVEVPSRYFPFALAALHIVLGGGMETLIEDGIGILCGHIYYFLEEKYPQEYGSRLLTTPSILYWIFPPNTMPQVHGVHGNIQRQPPPPERGGFQGRGRVLGHN</sequence>
<dbReference type="GeneID" id="68120361"/>
<dbReference type="PANTHER" id="PTHR11009">
    <property type="entry name" value="DER1-LIKE PROTEIN, DERLIN"/>
    <property type="match status" value="1"/>
</dbReference>
<gene>
    <name evidence="9" type="ORF">FDP41_013146</name>
</gene>
<keyword evidence="6 7" id="KW-0472">Membrane</keyword>
<evidence type="ECO:0000313" key="10">
    <source>
        <dbReference type="Proteomes" id="UP000444721"/>
    </source>
</evidence>
<keyword evidence="4 7" id="KW-0256">Endoplasmic reticulum</keyword>
<dbReference type="OrthoDB" id="1716531at2759"/>
<comment type="caution">
    <text evidence="7">Lacks conserved residue(s) required for the propagation of feature annotation.</text>
</comment>
<evidence type="ECO:0000256" key="7">
    <source>
        <dbReference type="RuleBase" id="RU363059"/>
    </source>
</evidence>
<dbReference type="VEuPathDB" id="AmoebaDB:NfTy_035760"/>
<protein>
    <recommendedName>
        <fullName evidence="7">Derlin</fullName>
    </recommendedName>
</protein>
<dbReference type="EMBL" id="VFQX01000017">
    <property type="protein sequence ID" value="KAF0980663.1"/>
    <property type="molecule type" value="Genomic_DNA"/>
</dbReference>
<proteinExistence type="inferred from homology"/>
<feature type="transmembrane region" description="Helical" evidence="7">
    <location>
        <begin position="101"/>
        <end position="133"/>
    </location>
</feature>
<feature type="transmembrane region" description="Helical" evidence="7">
    <location>
        <begin position="20"/>
        <end position="42"/>
    </location>
</feature>
<dbReference type="Proteomes" id="UP000444721">
    <property type="component" value="Unassembled WGS sequence"/>
</dbReference>
<keyword evidence="5 7" id="KW-1133">Transmembrane helix</keyword>
<dbReference type="VEuPathDB" id="AmoebaDB:NF0027280"/>